<evidence type="ECO:0000256" key="16">
    <source>
        <dbReference type="SAM" id="MobiDB-lite"/>
    </source>
</evidence>
<dbReference type="SUPFAM" id="SSF57850">
    <property type="entry name" value="RING/U-box"/>
    <property type="match status" value="1"/>
</dbReference>
<evidence type="ECO:0000256" key="10">
    <source>
        <dbReference type="ARBA" id="ARBA00022786"/>
    </source>
</evidence>
<evidence type="ECO:0000256" key="9">
    <source>
        <dbReference type="ARBA" id="ARBA00022763"/>
    </source>
</evidence>
<dbReference type="Gene3D" id="2.130.10.10">
    <property type="entry name" value="YVTN repeat-like/Quinoprotein amine dehydrogenase"/>
    <property type="match status" value="1"/>
</dbReference>
<evidence type="ECO:0000256" key="14">
    <source>
        <dbReference type="RuleBase" id="RU367101"/>
    </source>
</evidence>
<dbReference type="InterPro" id="IPR024977">
    <property type="entry name" value="Apc4-like_WD40_dom"/>
</dbReference>
<dbReference type="HOGENOM" id="CLU_023894_0_1_1"/>
<dbReference type="GO" id="GO:0071006">
    <property type="term" value="C:U2-type catalytic step 1 spliceosome"/>
    <property type="evidence" value="ECO:0007669"/>
    <property type="project" value="TreeGrafter"/>
</dbReference>
<dbReference type="FunFam" id="3.30.40.10:FF:000027">
    <property type="entry name" value="Pre-mRNA-processing factor 19, putative"/>
    <property type="match status" value="1"/>
</dbReference>
<evidence type="ECO:0000256" key="8">
    <source>
        <dbReference type="ARBA" id="ARBA00022737"/>
    </source>
</evidence>
<dbReference type="GO" id="GO:0000398">
    <property type="term" value="P:mRNA splicing, via spliceosome"/>
    <property type="evidence" value="ECO:0007669"/>
    <property type="project" value="InterPro"/>
</dbReference>
<gene>
    <name evidence="18" type="ORF">SOCG_01032</name>
</gene>
<dbReference type="GO" id="GO:0000974">
    <property type="term" value="C:Prp19 complex"/>
    <property type="evidence" value="ECO:0007669"/>
    <property type="project" value="UniProtKB-UniRule"/>
</dbReference>
<dbReference type="GO" id="GO:0016874">
    <property type="term" value="F:ligase activity"/>
    <property type="evidence" value="ECO:0007669"/>
    <property type="project" value="UniProtKB-KW"/>
</dbReference>
<dbReference type="PANTHER" id="PTHR43995:SF1">
    <property type="entry name" value="PRE-MRNA-PROCESSING FACTOR 19"/>
    <property type="match status" value="1"/>
</dbReference>
<dbReference type="InterPro" id="IPR013915">
    <property type="entry name" value="Prp19_cc"/>
</dbReference>
<keyword evidence="8" id="KW-0677">Repeat</keyword>
<dbReference type="EC" id="2.3.2.27" evidence="14"/>
<evidence type="ECO:0000256" key="3">
    <source>
        <dbReference type="ARBA" id="ARBA00006388"/>
    </source>
</evidence>
<proteinExistence type="inferred from homology"/>
<dbReference type="OrthoDB" id="687049at2759"/>
<dbReference type="AlphaFoldDB" id="S9Q0N3"/>
<dbReference type="InterPro" id="IPR003613">
    <property type="entry name" value="Ubox_domain"/>
</dbReference>
<dbReference type="CDD" id="cd16656">
    <property type="entry name" value="RING-Ubox_PRP19"/>
    <property type="match status" value="1"/>
</dbReference>
<comment type="catalytic activity">
    <reaction evidence="14">
        <text>S-ubiquitinyl-[E2 ubiquitin-conjugating enzyme]-L-cysteine + [acceptor protein]-L-lysine = [E2 ubiquitin-conjugating enzyme]-L-cysteine + N(6)-ubiquitinyl-[acceptor protein]-L-lysine.</text>
        <dbReference type="EC" id="2.3.2.27"/>
    </reaction>
</comment>
<name>S9Q0N3_SCHOY</name>
<evidence type="ECO:0000313" key="18">
    <source>
        <dbReference type="EMBL" id="EPX73278.1"/>
    </source>
</evidence>
<dbReference type="PANTHER" id="PTHR43995">
    <property type="entry name" value="PRE-MRNA-PROCESSING FACTOR 19"/>
    <property type="match status" value="1"/>
</dbReference>
<dbReference type="SMART" id="SM00504">
    <property type="entry name" value="Ubox"/>
    <property type="match status" value="1"/>
</dbReference>
<comment type="function">
    <text evidence="14">Ubiquitin-protein ligase which is mainly involved pre-mRNA splicing and DNA repair. Required for pre-mRNA splicing as component of the spliceosome.</text>
</comment>
<evidence type="ECO:0000256" key="15">
    <source>
        <dbReference type="SAM" id="Coils"/>
    </source>
</evidence>
<dbReference type="SMART" id="SM00320">
    <property type="entry name" value="WD40"/>
    <property type="match status" value="4"/>
</dbReference>
<dbReference type="Gene3D" id="3.30.40.10">
    <property type="entry name" value="Zinc/RING finger domain, C3HC4 (zinc finger)"/>
    <property type="match status" value="1"/>
</dbReference>
<sequence length="494" mass="54290">MFCSISGETPKEPVVSRVSGNIYERRLIEQAINETSKDPVTQQECSLDDLVPVKVPEFIKPRPPSTTSLPALLSLFQEEWDALALEQFDLRKKLSETKQELSTSLYSLDAAFRVISRLTKERDEAREALAKFSDNISSISQPTADRAANHDIEMKDNNEDTKTTLNSTVERTLTQLSSKRKQTKLQPTWATPEVLNQLVHSSPATVFPSAEKDVNSVLIPRPGSAGVSLCSVDNRVSLLDCHTNKPLKSFDSSVTACCWLDISKFALINADTKKIEIYNVPEEVESISGPSLSIPVENENLMFLSSHPSGEYVVAATDAACILYSMKEAVYSVNISNTITALSFHPDGHIFAVGKKNGEIEFFETASGVSAARFGPQDGSIQSLQFGENGYWLAATATNEKGTSIWHLGKSKLVHVVPTDANTSAAVLDLTCQLLASSDDKYLYIHSYVKASKSWNLVSKVEASLISNLAWMEDPHKLVYCTNQGSVCLLENIN</sequence>
<comment type="similarity">
    <text evidence="3 14">Belongs to the WD repeat PRP19 family.</text>
</comment>
<dbReference type="GO" id="GO:0071014">
    <property type="term" value="C:post-mRNA release spliceosomal complex"/>
    <property type="evidence" value="ECO:0007669"/>
    <property type="project" value="EnsemblFungi"/>
</dbReference>
<dbReference type="Proteomes" id="UP000016088">
    <property type="component" value="Unassembled WGS sequence"/>
</dbReference>
<dbReference type="InterPro" id="IPR055340">
    <property type="entry name" value="RING-Ubox_PRP19"/>
</dbReference>
<dbReference type="OMA" id="SLDQHWA"/>
<keyword evidence="9 14" id="KW-0227">DNA damage</keyword>
<dbReference type="GeneID" id="25030016"/>
<comment type="pathway">
    <text evidence="2 14">Protein modification; protein ubiquitination.</text>
</comment>
<keyword evidence="12 14" id="KW-0234">DNA repair</keyword>
<evidence type="ECO:0000256" key="11">
    <source>
        <dbReference type="ARBA" id="ARBA00023187"/>
    </source>
</evidence>
<keyword evidence="6 14" id="KW-0808">Transferase</keyword>
<dbReference type="GO" id="GO:0005737">
    <property type="term" value="C:cytoplasm"/>
    <property type="evidence" value="ECO:0007669"/>
    <property type="project" value="TreeGrafter"/>
</dbReference>
<keyword evidence="18" id="KW-0436">Ligase</keyword>
<feature type="domain" description="U-box" evidence="17">
    <location>
        <begin position="1"/>
        <end position="71"/>
    </location>
</feature>
<evidence type="ECO:0000313" key="19">
    <source>
        <dbReference type="Proteomes" id="UP000016088"/>
    </source>
</evidence>
<feature type="region of interest" description="Disordered" evidence="16">
    <location>
        <begin position="140"/>
        <end position="164"/>
    </location>
</feature>
<evidence type="ECO:0000259" key="17">
    <source>
        <dbReference type="PROSITE" id="PS51698"/>
    </source>
</evidence>
<dbReference type="GO" id="GO:0006281">
    <property type="term" value="P:DNA repair"/>
    <property type="evidence" value="ECO:0007669"/>
    <property type="project" value="UniProtKB-KW"/>
</dbReference>
<dbReference type="InterPro" id="IPR015943">
    <property type="entry name" value="WD40/YVTN_repeat-like_dom_sf"/>
</dbReference>
<dbReference type="GO" id="GO:0070534">
    <property type="term" value="P:protein K63-linked ubiquitination"/>
    <property type="evidence" value="ECO:0007669"/>
    <property type="project" value="UniProtKB-UniRule"/>
</dbReference>
<evidence type="ECO:0000256" key="13">
    <source>
        <dbReference type="ARBA" id="ARBA00023242"/>
    </source>
</evidence>
<keyword evidence="15" id="KW-0175">Coiled coil</keyword>
<dbReference type="Pfam" id="PF08606">
    <property type="entry name" value="Prp19"/>
    <property type="match status" value="1"/>
</dbReference>
<evidence type="ECO:0000256" key="4">
    <source>
        <dbReference type="ARBA" id="ARBA00022574"/>
    </source>
</evidence>
<evidence type="ECO:0000256" key="2">
    <source>
        <dbReference type="ARBA" id="ARBA00004906"/>
    </source>
</evidence>
<evidence type="ECO:0000256" key="6">
    <source>
        <dbReference type="ARBA" id="ARBA00022679"/>
    </source>
</evidence>
<comment type="subunit">
    <text evidence="14">Homotetramer.</text>
</comment>
<dbReference type="Pfam" id="PF12894">
    <property type="entry name" value="ANAPC4_WD40"/>
    <property type="match status" value="1"/>
</dbReference>
<dbReference type="eggNOG" id="KOG0289">
    <property type="taxonomic scope" value="Eukaryota"/>
</dbReference>
<evidence type="ECO:0000256" key="1">
    <source>
        <dbReference type="ARBA" id="ARBA00004123"/>
    </source>
</evidence>
<dbReference type="RefSeq" id="XP_013018906.1">
    <property type="nucleotide sequence ID" value="XM_013163452.1"/>
</dbReference>
<dbReference type="InterPro" id="IPR038959">
    <property type="entry name" value="Prp19"/>
</dbReference>
<keyword evidence="5 14" id="KW-0507">mRNA processing</keyword>
<dbReference type="EMBL" id="KE503207">
    <property type="protein sequence ID" value="EPX73278.1"/>
    <property type="molecule type" value="Genomic_DNA"/>
</dbReference>
<dbReference type="PROSITE" id="PS51698">
    <property type="entry name" value="U_BOX"/>
    <property type="match status" value="1"/>
</dbReference>
<dbReference type="InterPro" id="IPR013083">
    <property type="entry name" value="Znf_RING/FYVE/PHD"/>
</dbReference>
<reference evidence="18 19" key="1">
    <citation type="journal article" date="2011" name="Science">
        <title>Comparative functional genomics of the fission yeasts.</title>
        <authorList>
            <person name="Rhind N."/>
            <person name="Chen Z."/>
            <person name="Yassour M."/>
            <person name="Thompson D.A."/>
            <person name="Haas B.J."/>
            <person name="Habib N."/>
            <person name="Wapinski I."/>
            <person name="Roy S."/>
            <person name="Lin M.F."/>
            <person name="Heiman D.I."/>
            <person name="Young S.K."/>
            <person name="Furuya K."/>
            <person name="Guo Y."/>
            <person name="Pidoux A."/>
            <person name="Chen H.M."/>
            <person name="Robbertse B."/>
            <person name="Goldberg J.M."/>
            <person name="Aoki K."/>
            <person name="Bayne E.H."/>
            <person name="Berlin A.M."/>
            <person name="Desjardins C.A."/>
            <person name="Dobbs E."/>
            <person name="Dukaj L."/>
            <person name="Fan L."/>
            <person name="FitzGerald M.G."/>
            <person name="French C."/>
            <person name="Gujja S."/>
            <person name="Hansen K."/>
            <person name="Keifenheim D."/>
            <person name="Levin J.Z."/>
            <person name="Mosher R.A."/>
            <person name="Mueller C.A."/>
            <person name="Pfiffner J."/>
            <person name="Priest M."/>
            <person name="Russ C."/>
            <person name="Smialowska A."/>
            <person name="Swoboda P."/>
            <person name="Sykes S.M."/>
            <person name="Vaughn M."/>
            <person name="Vengrova S."/>
            <person name="Yoder R."/>
            <person name="Zeng Q."/>
            <person name="Allshire R."/>
            <person name="Baulcombe D."/>
            <person name="Birren B.W."/>
            <person name="Brown W."/>
            <person name="Ekwall K."/>
            <person name="Kellis M."/>
            <person name="Leatherwood J."/>
            <person name="Levin H."/>
            <person name="Margalit H."/>
            <person name="Martienssen R."/>
            <person name="Nieduszynski C.A."/>
            <person name="Spatafora J.W."/>
            <person name="Friedman N."/>
            <person name="Dalgaard J.Z."/>
            <person name="Baumann P."/>
            <person name="Niki H."/>
            <person name="Regev A."/>
            <person name="Nusbaum C."/>
        </authorList>
    </citation>
    <scope>NUCLEOTIDE SEQUENCE [LARGE SCALE GENOMIC DNA]</scope>
    <source>
        <strain evidence="19">yFS286</strain>
    </source>
</reference>
<organism evidence="18 19">
    <name type="scientific">Schizosaccharomyces octosporus (strain yFS286)</name>
    <name type="common">Fission yeast</name>
    <name type="synonym">Octosporomyces octosporus</name>
    <dbReference type="NCBI Taxonomy" id="483514"/>
    <lineage>
        <taxon>Eukaryota</taxon>
        <taxon>Fungi</taxon>
        <taxon>Dikarya</taxon>
        <taxon>Ascomycota</taxon>
        <taxon>Taphrinomycotina</taxon>
        <taxon>Schizosaccharomycetes</taxon>
        <taxon>Schizosaccharomycetales</taxon>
        <taxon>Schizosaccharomycetaceae</taxon>
        <taxon>Schizosaccharomyces</taxon>
    </lineage>
</organism>
<dbReference type="InterPro" id="IPR036322">
    <property type="entry name" value="WD40_repeat_dom_sf"/>
</dbReference>
<evidence type="ECO:0000256" key="7">
    <source>
        <dbReference type="ARBA" id="ARBA00022728"/>
    </source>
</evidence>
<feature type="compositionally biased region" description="Basic and acidic residues" evidence="16">
    <location>
        <begin position="147"/>
        <end position="162"/>
    </location>
</feature>
<keyword evidence="7 14" id="KW-0747">Spliceosome</keyword>
<dbReference type="SUPFAM" id="SSF50978">
    <property type="entry name" value="WD40 repeat-like"/>
    <property type="match status" value="1"/>
</dbReference>
<protein>
    <recommendedName>
        <fullName evidence="14">Pre-mRNA-processing factor 19</fullName>
        <ecNumber evidence="14">2.3.2.27</ecNumber>
    </recommendedName>
</protein>
<keyword evidence="10 14" id="KW-0833">Ubl conjugation pathway</keyword>
<feature type="coiled-coil region" evidence="15">
    <location>
        <begin position="108"/>
        <end position="135"/>
    </location>
</feature>
<dbReference type="UniPathway" id="UPA00143"/>
<dbReference type="InterPro" id="IPR001680">
    <property type="entry name" value="WD40_rpt"/>
</dbReference>
<dbReference type="VEuPathDB" id="FungiDB:SOCG_01032"/>
<evidence type="ECO:0000256" key="12">
    <source>
        <dbReference type="ARBA" id="ARBA00023204"/>
    </source>
</evidence>
<dbReference type="GO" id="GO:0061630">
    <property type="term" value="F:ubiquitin protein ligase activity"/>
    <property type="evidence" value="ECO:0007669"/>
    <property type="project" value="UniProtKB-UniRule"/>
</dbReference>
<accession>S9Q0N3</accession>
<evidence type="ECO:0000256" key="5">
    <source>
        <dbReference type="ARBA" id="ARBA00022664"/>
    </source>
</evidence>
<comment type="subcellular location">
    <subcellularLocation>
        <location evidence="1 14">Nucleus</location>
    </subcellularLocation>
</comment>
<keyword evidence="11 14" id="KW-0508">mRNA splicing</keyword>
<keyword evidence="4" id="KW-0853">WD repeat</keyword>
<keyword evidence="19" id="KW-1185">Reference proteome</keyword>
<keyword evidence="13 14" id="KW-0539">Nucleus</keyword>